<feature type="compositionally biased region" description="Basic residues" evidence="1">
    <location>
        <begin position="271"/>
        <end position="281"/>
    </location>
</feature>
<feature type="compositionally biased region" description="Polar residues" evidence="1">
    <location>
        <begin position="284"/>
        <end position="310"/>
    </location>
</feature>
<feature type="compositionally biased region" description="Acidic residues" evidence="1">
    <location>
        <begin position="754"/>
        <end position="763"/>
    </location>
</feature>
<evidence type="ECO:0000313" key="2">
    <source>
        <dbReference type="EMBL" id="KAK5989683.1"/>
    </source>
</evidence>
<feature type="region of interest" description="Disordered" evidence="1">
    <location>
        <begin position="711"/>
        <end position="770"/>
    </location>
</feature>
<protein>
    <recommendedName>
        <fullName evidence="4">Transcription factor hoxa13</fullName>
    </recommendedName>
</protein>
<feature type="region of interest" description="Disordered" evidence="1">
    <location>
        <begin position="271"/>
        <end position="357"/>
    </location>
</feature>
<dbReference type="Proteomes" id="UP001338125">
    <property type="component" value="Unassembled WGS sequence"/>
</dbReference>
<evidence type="ECO:0000256" key="1">
    <source>
        <dbReference type="SAM" id="MobiDB-lite"/>
    </source>
</evidence>
<feature type="compositionally biased region" description="Polar residues" evidence="1">
    <location>
        <begin position="10"/>
        <end position="29"/>
    </location>
</feature>
<feature type="region of interest" description="Disordered" evidence="1">
    <location>
        <begin position="1"/>
        <end position="33"/>
    </location>
</feature>
<reference evidence="2 3" key="1">
    <citation type="submission" date="2024-01" db="EMBL/GenBank/DDBJ databases">
        <title>Complete genome of Cladobotryum mycophilum ATHUM6906.</title>
        <authorList>
            <person name="Christinaki A.C."/>
            <person name="Myridakis A.I."/>
            <person name="Kouvelis V.N."/>
        </authorList>
    </citation>
    <scope>NUCLEOTIDE SEQUENCE [LARGE SCALE GENOMIC DNA]</scope>
    <source>
        <strain evidence="2 3">ATHUM6906</strain>
    </source>
</reference>
<feature type="compositionally biased region" description="Low complexity" evidence="1">
    <location>
        <begin position="311"/>
        <end position="320"/>
    </location>
</feature>
<name>A0ABR0SC49_9HYPO</name>
<feature type="compositionally biased region" description="Basic and acidic residues" evidence="1">
    <location>
        <begin position="726"/>
        <end position="737"/>
    </location>
</feature>
<dbReference type="PANTHER" id="PTHR23242:SF9">
    <property type="entry name" value="TRANSCRIPTION FACTOR HOXA13"/>
    <property type="match status" value="1"/>
</dbReference>
<dbReference type="PANTHER" id="PTHR23242">
    <property type="entry name" value="TRANSCRIPTION FACTOR HOXA13"/>
    <property type="match status" value="1"/>
</dbReference>
<gene>
    <name evidence="2" type="ORF">PT974_07938</name>
</gene>
<feature type="region of interest" description="Disordered" evidence="1">
    <location>
        <begin position="636"/>
        <end position="690"/>
    </location>
</feature>
<evidence type="ECO:0008006" key="4">
    <source>
        <dbReference type="Google" id="ProtNLM"/>
    </source>
</evidence>
<feature type="region of interest" description="Disordered" evidence="1">
    <location>
        <begin position="599"/>
        <end position="618"/>
    </location>
</feature>
<organism evidence="2 3">
    <name type="scientific">Cladobotryum mycophilum</name>
    <dbReference type="NCBI Taxonomy" id="491253"/>
    <lineage>
        <taxon>Eukaryota</taxon>
        <taxon>Fungi</taxon>
        <taxon>Dikarya</taxon>
        <taxon>Ascomycota</taxon>
        <taxon>Pezizomycotina</taxon>
        <taxon>Sordariomycetes</taxon>
        <taxon>Hypocreomycetidae</taxon>
        <taxon>Hypocreales</taxon>
        <taxon>Hypocreaceae</taxon>
        <taxon>Cladobotryum</taxon>
    </lineage>
</organism>
<dbReference type="EMBL" id="JAVFKD010000014">
    <property type="protein sequence ID" value="KAK5989683.1"/>
    <property type="molecule type" value="Genomic_DNA"/>
</dbReference>
<proteinExistence type="predicted"/>
<keyword evidence="3" id="KW-1185">Reference proteome</keyword>
<evidence type="ECO:0000313" key="3">
    <source>
        <dbReference type="Proteomes" id="UP001338125"/>
    </source>
</evidence>
<accession>A0ABR0SC49</accession>
<sequence>MAAESIGSLKPTNGSSHVNGKMNGQTVTRKQPAKKRSGFLSKLFNIVARLTTWTVILTILFRCPSSLDACDETSPVICEQYFRAKNFVTPYAQPLYDQHVAPYVDFVKPYYDAADSHFLTPAREYAVQYGAPLAKHGQEQALQQWEKHGQPRVAELRARLQEQYGQFVAPHLTKATEAIEPYYEIGRTNSLQLFYEFLLPSYEFAQPYALQGYDTASTFATEQAVPAAYWIWNKTSAFLEKAVWPQMRVVYMENVEPQLVRIGERLERYKNKTRTRSKSKSKVLLQTTSTGTRKPSTEQPQSSFSKPEPQSTTYSSTSTVSDKKAPSGSPNIEKQTEAYWNPVKAPAPADNETEERKKAREMVAEDLEMWQNKFAAQADEGAVAMEEHIDEIAQRMVAEEVAVTGKGHLDRLKSTVKSELDGLKIKISTTISKGSNKDADDVEQQAVSAIRSAGMAVKQAAQAIRGWREQYDEELQQMVLDAADVHFQILDETRGLALQQIGMKWAWTDGVTYKDWAKYHELKKTLSEWTEELKKLIVTNPALLAAQEASAQVEDNGMTIASAAARELARLKEVTRWKIAAKDATDNFDSVAMRLAAEAARKASQAPETATHGHEEVEPSIAEDLSSAAEAIKLASPAVVESEKPDSTLPVASDLVREASSSTTDVKGLDVDDEKDQSVLTPEPEVQRIQNDVFGSPDEAQSHLGNLNDEVAESDDLSTSPNPLNEESKEPATKETSVKQPSESLIPTDKNDAVNDEFEDQDQRDDTPVVNVPSVKPAFLGAAAQVVADRQIVLDEDEDTDDLLSSATNAAEAAYSSAVSLASGQYSSAASIISAQIYGTPEPVHNQLFASISSAYDKAVAAASSKLSDAADAASSGVLGTPTATQATPTPVDWARVESIAAQRLNEGKLWAELQYQSALIAMGLATPTPTSPTEKYYEEAKYHYYARIGLAQDRYSSFIAAASSAWSSVTATPTPTNIAGSASSMASAASKSAVSVANVAGEAVESAYSAATENVASAVSAVDESLNAVVDGAAEQVYLAGVGIAEKWETVVGELSAQIYGQPTPTAWLDGFTKGASASAATATSAVGGVLQTASADAARHYEDVSALLSELIVGREAPFTESVFSRLSAAYATAVENVGSLASEATAAAESAGSKASSVVSQATEAAKEKLQPVRDEL</sequence>
<comment type="caution">
    <text evidence="2">The sequence shown here is derived from an EMBL/GenBank/DDBJ whole genome shotgun (WGS) entry which is preliminary data.</text>
</comment>